<dbReference type="OrthoDB" id="4225815at2759"/>
<dbReference type="CDD" id="cd23507">
    <property type="entry name" value="hydrophobin_I"/>
    <property type="match status" value="1"/>
</dbReference>
<evidence type="ECO:0000256" key="3">
    <source>
        <dbReference type="ARBA" id="ARBA00022512"/>
    </source>
</evidence>
<dbReference type="GO" id="GO:0009277">
    <property type="term" value="C:fungal-type cell wall"/>
    <property type="evidence" value="ECO:0007669"/>
    <property type="project" value="InterPro"/>
</dbReference>
<dbReference type="InterPro" id="IPR019778">
    <property type="entry name" value="Class_I_Hydrophobin_CS"/>
</dbReference>
<comment type="similarity">
    <text evidence="2 7">Belongs to the fungal hydrophobin family.</text>
</comment>
<dbReference type="Pfam" id="PF01185">
    <property type="entry name" value="Hydrophobin"/>
    <property type="match status" value="1"/>
</dbReference>
<reference evidence="8 9" key="1">
    <citation type="journal article" date="2014" name="PLoS Genet.">
        <title>Analysis of the Phlebiopsis gigantea genome, transcriptome and secretome provides insight into its pioneer colonization strategies of wood.</title>
        <authorList>
            <person name="Hori C."/>
            <person name="Ishida T."/>
            <person name="Igarashi K."/>
            <person name="Samejima M."/>
            <person name="Suzuki H."/>
            <person name="Master E."/>
            <person name="Ferreira P."/>
            <person name="Ruiz-Duenas F.J."/>
            <person name="Held B."/>
            <person name="Canessa P."/>
            <person name="Larrondo L.F."/>
            <person name="Schmoll M."/>
            <person name="Druzhinina I.S."/>
            <person name="Kubicek C.P."/>
            <person name="Gaskell J.A."/>
            <person name="Kersten P."/>
            <person name="St John F."/>
            <person name="Glasner J."/>
            <person name="Sabat G."/>
            <person name="Splinter BonDurant S."/>
            <person name="Syed K."/>
            <person name="Yadav J."/>
            <person name="Mgbeahuruike A.C."/>
            <person name="Kovalchuk A."/>
            <person name="Asiegbu F.O."/>
            <person name="Lackner G."/>
            <person name="Hoffmeister D."/>
            <person name="Rencoret J."/>
            <person name="Gutierrez A."/>
            <person name="Sun H."/>
            <person name="Lindquist E."/>
            <person name="Barry K."/>
            <person name="Riley R."/>
            <person name="Grigoriev I.V."/>
            <person name="Henrissat B."/>
            <person name="Kues U."/>
            <person name="Berka R.M."/>
            <person name="Martinez A.T."/>
            <person name="Covert S.F."/>
            <person name="Blanchette R.A."/>
            <person name="Cullen D."/>
        </authorList>
    </citation>
    <scope>NUCLEOTIDE SEQUENCE [LARGE SCALE GENOMIC DNA]</scope>
    <source>
        <strain evidence="8 9">11061_1 CR5-6</strain>
    </source>
</reference>
<evidence type="ECO:0000256" key="5">
    <source>
        <dbReference type="ARBA" id="ARBA00022729"/>
    </source>
</evidence>
<evidence type="ECO:0000256" key="6">
    <source>
        <dbReference type="ARBA" id="ARBA00023157"/>
    </source>
</evidence>
<dbReference type="EMBL" id="KN840483">
    <property type="protein sequence ID" value="KIP08214.1"/>
    <property type="molecule type" value="Genomic_DNA"/>
</dbReference>
<feature type="chain" id="PRO_5013986434" description="Hydrophobin" evidence="7">
    <location>
        <begin position="20"/>
        <end position="110"/>
    </location>
</feature>
<dbReference type="Proteomes" id="UP000053257">
    <property type="component" value="Unassembled WGS sequence"/>
</dbReference>
<name>A0A0C3NSK6_PHLG1</name>
<dbReference type="HOGENOM" id="CLU_105134_2_0_1"/>
<evidence type="ECO:0000256" key="7">
    <source>
        <dbReference type="RuleBase" id="RU365009"/>
    </source>
</evidence>
<keyword evidence="9" id="KW-1185">Reference proteome</keyword>
<dbReference type="GO" id="GO:0005199">
    <property type="term" value="F:structural constituent of cell wall"/>
    <property type="evidence" value="ECO:0007669"/>
    <property type="project" value="InterPro"/>
</dbReference>
<keyword evidence="5 7" id="KW-0732">Signal</keyword>
<comment type="subcellular location">
    <subcellularLocation>
        <location evidence="1 7">Secreted</location>
        <location evidence="1 7">Cell wall</location>
    </subcellularLocation>
</comment>
<sequence length="110" mass="10794">MFSKLAAVTAVSLSVLAAATPTSFVTRQSCSTGSVQCCNTVEKASSPSAATILGGLDVVLQDLNVLVGLTCSPISIVGVGSGSACSAQTVCCEDNSHGSLISIGCVPVTA</sequence>
<proteinExistence type="inferred from homology"/>
<evidence type="ECO:0000256" key="4">
    <source>
        <dbReference type="ARBA" id="ARBA00022525"/>
    </source>
</evidence>
<evidence type="ECO:0000313" key="9">
    <source>
        <dbReference type="Proteomes" id="UP000053257"/>
    </source>
</evidence>
<protein>
    <recommendedName>
        <fullName evidence="7">Hydrophobin</fullName>
    </recommendedName>
</protein>
<keyword evidence="6 7" id="KW-1015">Disulfide bond</keyword>
<dbReference type="SMART" id="SM00075">
    <property type="entry name" value="HYDRO"/>
    <property type="match status" value="1"/>
</dbReference>
<gene>
    <name evidence="8" type="ORF">PHLGIDRAFT_509314</name>
</gene>
<organism evidence="8 9">
    <name type="scientific">Phlebiopsis gigantea (strain 11061_1 CR5-6)</name>
    <name type="common">White-rot fungus</name>
    <name type="synonym">Peniophora gigantea</name>
    <dbReference type="NCBI Taxonomy" id="745531"/>
    <lineage>
        <taxon>Eukaryota</taxon>
        <taxon>Fungi</taxon>
        <taxon>Dikarya</taxon>
        <taxon>Basidiomycota</taxon>
        <taxon>Agaricomycotina</taxon>
        <taxon>Agaricomycetes</taxon>
        <taxon>Polyporales</taxon>
        <taxon>Phanerochaetaceae</taxon>
        <taxon>Phlebiopsis</taxon>
    </lineage>
</organism>
<keyword evidence="3 7" id="KW-0134">Cell wall</keyword>
<keyword evidence="4 7" id="KW-0964">Secreted</keyword>
<dbReference type="STRING" id="745531.A0A0C3NSK6"/>
<evidence type="ECO:0000256" key="1">
    <source>
        <dbReference type="ARBA" id="ARBA00004191"/>
    </source>
</evidence>
<accession>A0A0C3NSK6</accession>
<dbReference type="InterPro" id="IPR001338">
    <property type="entry name" value="Class_I_Hydrophobin"/>
</dbReference>
<feature type="signal peptide" evidence="7">
    <location>
        <begin position="1"/>
        <end position="19"/>
    </location>
</feature>
<dbReference type="PROSITE" id="PS00956">
    <property type="entry name" value="HYDROPHOBIN"/>
    <property type="match status" value="1"/>
</dbReference>
<evidence type="ECO:0000256" key="2">
    <source>
        <dbReference type="ARBA" id="ARBA00010446"/>
    </source>
</evidence>
<evidence type="ECO:0000313" key="8">
    <source>
        <dbReference type="EMBL" id="KIP08214.1"/>
    </source>
</evidence>
<dbReference type="AlphaFoldDB" id="A0A0C3NSK6"/>